<dbReference type="GO" id="GO:0015031">
    <property type="term" value="P:protein transport"/>
    <property type="evidence" value="ECO:0007669"/>
    <property type="project" value="InterPro"/>
</dbReference>
<reference evidence="1 2" key="1">
    <citation type="submission" date="2018-11" db="EMBL/GenBank/DDBJ databases">
        <title>Species Designations Belie Phenotypic and Genotypic Heterogeneity in Oral Streptococci.</title>
        <authorList>
            <person name="Velsko I."/>
        </authorList>
    </citation>
    <scope>NUCLEOTIDE SEQUENCE [LARGE SCALE GENOMIC DNA]</scope>
    <source>
        <strain evidence="1 2">BCC12</strain>
    </source>
</reference>
<dbReference type="RefSeq" id="WP_125395298.1">
    <property type="nucleotide sequence ID" value="NZ_RJPJ01000008.1"/>
</dbReference>
<dbReference type="Pfam" id="PF16929">
    <property type="entry name" value="Asp2"/>
    <property type="match status" value="1"/>
</dbReference>
<organism evidence="1 2">
    <name type="scientific">Streptococcus oralis</name>
    <dbReference type="NCBI Taxonomy" id="1303"/>
    <lineage>
        <taxon>Bacteria</taxon>
        <taxon>Bacillati</taxon>
        <taxon>Bacillota</taxon>
        <taxon>Bacilli</taxon>
        <taxon>Lactobacillales</taxon>
        <taxon>Streptococcaceae</taxon>
        <taxon>Streptococcus</taxon>
    </lineage>
</organism>
<dbReference type="NCBIfam" id="TIGR03712">
    <property type="entry name" value="acc_sec_asp2"/>
    <property type="match status" value="1"/>
</dbReference>
<dbReference type="OrthoDB" id="9768578at2"/>
<name>A0A428FVY5_STROR</name>
<gene>
    <name evidence="1" type="primary">asp2</name>
    <name evidence="1" type="ORF">D8802_06760</name>
</gene>
<dbReference type="AlphaFoldDB" id="A0A428FVY5"/>
<dbReference type="EMBL" id="RJPJ01000008">
    <property type="protein sequence ID" value="RSJ66812.1"/>
    <property type="molecule type" value="Genomic_DNA"/>
</dbReference>
<dbReference type="InterPro" id="IPR029058">
    <property type="entry name" value="AB_hydrolase_fold"/>
</dbReference>
<comment type="caution">
    <text evidence="1">The sequence shown here is derived from an EMBL/GenBank/DDBJ whole genome shotgun (WGS) entry which is preliminary data.</text>
</comment>
<dbReference type="SUPFAM" id="SSF53474">
    <property type="entry name" value="alpha/beta-Hydrolases"/>
    <property type="match status" value="1"/>
</dbReference>
<accession>A0A428FVY5</accession>
<proteinExistence type="predicted"/>
<protein>
    <submittedName>
        <fullName evidence="1">Accessory Sec system protein Asp2</fullName>
    </submittedName>
</protein>
<sequence length="530" mass="60883">MKKISVLQIADKNWQEQYEIPSNIKWTYVKPEDVISLLPEDIGILNKRDESDTGKNKDKKQNKNAVKPFEVVLVDTEEHLDYVTVLDSMIQVYRLFYHERCKITTQTLERFLARKKAVKTTFEDPEQMLHIFSRGFFTKQSGTKLSVNELIVNPSFAGQVDYEGTNYLRLCGQYGEDYQTIATYQYNVYLRSDVPTDLWPEFRVSEGCSLRYVIKGYPLTDAPMQEWVYDETNFDKSLVLDVNETYYLSVSIQAKGQGIVKIGPCHYRDSHLGYGDLLVGGKRIVDKNREELIYFFHPGDLKPPLNVYFSGYRPAEGFEGYWIMNKLGSPFLLIGDPRSEGGAFYLGSEELEQKVVQVIHDCLDELGFTTDQLNLSGLSMGTFGALYYASKLEPHAVIVGKPLVNLGDVAENESTIRPGGFPTSFDLVYRLTGKLSDEGTAQLNERFWSSFEAADFSKTKFIMSYMYQDDYDMTAYPDMLEELGQRDYRVSIISKGLTGRHNDDTTGIVEWFFNQYKTLLMNSFEREFKS</sequence>
<evidence type="ECO:0000313" key="2">
    <source>
        <dbReference type="Proteomes" id="UP000280182"/>
    </source>
</evidence>
<evidence type="ECO:0000313" key="1">
    <source>
        <dbReference type="EMBL" id="RSJ66812.1"/>
    </source>
</evidence>
<dbReference type="InterPro" id="IPR022267">
    <property type="entry name" value="Asp2"/>
</dbReference>
<dbReference type="Proteomes" id="UP000280182">
    <property type="component" value="Unassembled WGS sequence"/>
</dbReference>